<evidence type="ECO:0000313" key="1">
    <source>
        <dbReference type="EMBL" id="TFE72139.1"/>
    </source>
</evidence>
<organism evidence="1 2">
    <name type="scientific">Methylacidiphilum caldifontis</name>
    <dbReference type="NCBI Taxonomy" id="2795386"/>
    <lineage>
        <taxon>Bacteria</taxon>
        <taxon>Pseudomonadati</taxon>
        <taxon>Verrucomicrobiota</taxon>
        <taxon>Methylacidiphilae</taxon>
        <taxon>Methylacidiphilales</taxon>
        <taxon>Methylacidiphilaceae</taxon>
        <taxon>Methylacidiphilum (ex Ratnadevi et al. 2023)</taxon>
    </lineage>
</organism>
<protein>
    <submittedName>
        <fullName evidence="1">Uncharacterized protein</fullName>
    </submittedName>
</protein>
<proteinExistence type="predicted"/>
<reference evidence="1 2" key="1">
    <citation type="submission" date="2016-05" db="EMBL/GenBank/DDBJ databases">
        <title>Diversity and Homogeneity among Thermoacidophilic Verrucomicrobia Methanotrophs Linked with Geographical Origin.</title>
        <authorList>
            <person name="Erikstad H.-A."/>
            <person name="Smestad N.B."/>
            <person name="Ceballos R.M."/>
            <person name="Birkeland N.-K."/>
        </authorList>
    </citation>
    <scope>NUCLEOTIDE SEQUENCE [LARGE SCALE GENOMIC DNA]</scope>
    <source>
        <strain evidence="1 2">Phi</strain>
    </source>
</reference>
<keyword evidence="2" id="KW-1185">Reference proteome</keyword>
<name>A0A4Y8PHG0_9BACT</name>
<accession>A0A4Y8PHG0</accession>
<sequence>MGGVFVHSDTWRAMVKKVSAICVTGQFKRLQRELEELYRRAGVPEPAVQAYQDALLSLLADDDDAVSMMSH</sequence>
<dbReference type="Proteomes" id="UP000297713">
    <property type="component" value="Unassembled WGS sequence"/>
</dbReference>
<dbReference type="EMBL" id="LXQC01000042">
    <property type="protein sequence ID" value="TFE72139.1"/>
    <property type="molecule type" value="Genomic_DNA"/>
</dbReference>
<dbReference type="AlphaFoldDB" id="A0A4Y8PHG0"/>
<evidence type="ECO:0000313" key="2">
    <source>
        <dbReference type="Proteomes" id="UP000297713"/>
    </source>
</evidence>
<comment type="caution">
    <text evidence="1">The sequence shown here is derived from an EMBL/GenBank/DDBJ whole genome shotgun (WGS) entry which is preliminary data.</text>
</comment>
<gene>
    <name evidence="1" type="ORF">A7Q10_10735</name>
</gene>